<comment type="caution">
    <text evidence="2">The sequence shown here is derived from an EMBL/GenBank/DDBJ whole genome shotgun (WGS) entry which is preliminary data.</text>
</comment>
<proteinExistence type="predicted"/>
<reference evidence="2" key="1">
    <citation type="submission" date="2020-01" db="EMBL/GenBank/DDBJ databases">
        <title>Insect and environment-associated Actinomycetes.</title>
        <authorList>
            <person name="Currrie C."/>
            <person name="Chevrette M."/>
            <person name="Carlson C."/>
            <person name="Stubbendieck R."/>
            <person name="Wendt-Pienkowski E."/>
        </authorList>
    </citation>
    <scope>NUCLEOTIDE SEQUENCE</scope>
    <source>
        <strain evidence="2">SID7499</strain>
    </source>
</reference>
<organism evidence="2">
    <name type="scientific">Streptomyces sp. SID7499</name>
    <dbReference type="NCBI Taxonomy" id="2706086"/>
    <lineage>
        <taxon>Bacteria</taxon>
        <taxon>Bacillati</taxon>
        <taxon>Actinomycetota</taxon>
        <taxon>Actinomycetes</taxon>
        <taxon>Kitasatosporales</taxon>
        <taxon>Streptomycetaceae</taxon>
        <taxon>Streptomyces</taxon>
    </lineage>
</organism>
<feature type="non-terminal residue" evidence="2">
    <location>
        <position position="1"/>
    </location>
</feature>
<dbReference type="InterPro" id="IPR000873">
    <property type="entry name" value="AMP-dep_synth/lig_dom"/>
</dbReference>
<dbReference type="Pfam" id="PF00501">
    <property type="entry name" value="AMP-binding"/>
    <property type="match status" value="1"/>
</dbReference>
<dbReference type="SUPFAM" id="SSF56801">
    <property type="entry name" value="Acetyl-CoA synthetase-like"/>
    <property type="match status" value="1"/>
</dbReference>
<accession>A0A6G3WZP9</accession>
<dbReference type="Gene3D" id="3.40.50.980">
    <property type="match status" value="1"/>
</dbReference>
<evidence type="ECO:0000313" key="2">
    <source>
        <dbReference type="EMBL" id="NEE10902.1"/>
    </source>
</evidence>
<gene>
    <name evidence="2" type="ORF">G3M58_31130</name>
</gene>
<name>A0A6G3WZP9_9ACTN</name>
<sequence>LLWLADGHEVHICDEELRRDAPRLVDYCLRHGIDVINVTPTYAQQLVAEGLLEDPERRPALVLLGGEAVTPTLWQRLAETEGTVGYNL</sequence>
<evidence type="ECO:0000259" key="1">
    <source>
        <dbReference type="Pfam" id="PF00501"/>
    </source>
</evidence>
<feature type="non-terminal residue" evidence="2">
    <location>
        <position position="88"/>
    </location>
</feature>
<dbReference type="AlphaFoldDB" id="A0A6G3WZP9"/>
<feature type="domain" description="AMP-dependent synthetase/ligase" evidence="1">
    <location>
        <begin position="2"/>
        <end position="82"/>
    </location>
</feature>
<protein>
    <submittedName>
        <fullName evidence="2">Amino acid adenylation domain-containing protein</fullName>
    </submittedName>
</protein>
<dbReference type="EMBL" id="JAAGMN010003307">
    <property type="protein sequence ID" value="NEE10902.1"/>
    <property type="molecule type" value="Genomic_DNA"/>
</dbReference>